<organism evidence="2 3">
    <name type="scientific">Scylla paramamosain</name>
    <name type="common">Mud crab</name>
    <dbReference type="NCBI Taxonomy" id="85552"/>
    <lineage>
        <taxon>Eukaryota</taxon>
        <taxon>Metazoa</taxon>
        <taxon>Ecdysozoa</taxon>
        <taxon>Arthropoda</taxon>
        <taxon>Crustacea</taxon>
        <taxon>Multicrustacea</taxon>
        <taxon>Malacostraca</taxon>
        <taxon>Eumalacostraca</taxon>
        <taxon>Eucarida</taxon>
        <taxon>Decapoda</taxon>
        <taxon>Pleocyemata</taxon>
        <taxon>Brachyura</taxon>
        <taxon>Eubrachyura</taxon>
        <taxon>Portunoidea</taxon>
        <taxon>Portunidae</taxon>
        <taxon>Portuninae</taxon>
        <taxon>Scylla</taxon>
    </lineage>
</organism>
<name>A0AAW0S9K8_SCYPA</name>
<evidence type="ECO:0008006" key="4">
    <source>
        <dbReference type="Google" id="ProtNLM"/>
    </source>
</evidence>
<evidence type="ECO:0000313" key="2">
    <source>
        <dbReference type="EMBL" id="KAK8372004.1"/>
    </source>
</evidence>
<protein>
    <recommendedName>
        <fullName evidence="4">Secreted protein</fullName>
    </recommendedName>
</protein>
<gene>
    <name evidence="2" type="ORF">O3P69_014210</name>
</gene>
<dbReference type="Proteomes" id="UP001487740">
    <property type="component" value="Unassembled WGS sequence"/>
</dbReference>
<dbReference type="EMBL" id="JARAKH010006380">
    <property type="protein sequence ID" value="KAK8372004.1"/>
    <property type="molecule type" value="Genomic_DNA"/>
</dbReference>
<sequence>MASTFYLTQCHWGLLLLQQLARVQGQDEQPGGDREGGQLVPPSCHKATAQAVPAVRLSRHKFVHISRT</sequence>
<proteinExistence type="predicted"/>
<dbReference type="AlphaFoldDB" id="A0AAW0S9K8"/>
<keyword evidence="3" id="KW-1185">Reference proteome</keyword>
<feature type="chain" id="PRO_5043441117" description="Secreted protein" evidence="1">
    <location>
        <begin position="26"/>
        <end position="68"/>
    </location>
</feature>
<keyword evidence="1" id="KW-0732">Signal</keyword>
<accession>A0AAW0S9K8</accession>
<evidence type="ECO:0000313" key="3">
    <source>
        <dbReference type="Proteomes" id="UP001487740"/>
    </source>
</evidence>
<evidence type="ECO:0000256" key="1">
    <source>
        <dbReference type="SAM" id="SignalP"/>
    </source>
</evidence>
<reference evidence="2 3" key="1">
    <citation type="submission" date="2023-03" db="EMBL/GenBank/DDBJ databases">
        <title>High-quality genome of Scylla paramamosain provides insights in environmental adaptation.</title>
        <authorList>
            <person name="Zhang L."/>
        </authorList>
    </citation>
    <scope>NUCLEOTIDE SEQUENCE [LARGE SCALE GENOMIC DNA]</scope>
    <source>
        <strain evidence="2">LZ_2023a</strain>
        <tissue evidence="2">Muscle</tissue>
    </source>
</reference>
<comment type="caution">
    <text evidence="2">The sequence shown here is derived from an EMBL/GenBank/DDBJ whole genome shotgun (WGS) entry which is preliminary data.</text>
</comment>
<feature type="signal peptide" evidence="1">
    <location>
        <begin position="1"/>
        <end position="25"/>
    </location>
</feature>